<dbReference type="SMART" id="SM00184">
    <property type="entry name" value="RING"/>
    <property type="match status" value="1"/>
</dbReference>
<dbReference type="SUPFAM" id="SSF57850">
    <property type="entry name" value="RING/U-box"/>
    <property type="match status" value="1"/>
</dbReference>
<dbReference type="PANTHER" id="PTHR47156:SF10">
    <property type="entry name" value="E3 UBIQUITIN-PROTEIN LIGASE TRIM-21-RELATED"/>
    <property type="match status" value="1"/>
</dbReference>
<dbReference type="PANTHER" id="PTHR47156">
    <property type="entry name" value="PROTEIN CBG20824"/>
    <property type="match status" value="1"/>
</dbReference>
<dbReference type="InterPro" id="IPR001841">
    <property type="entry name" value="Znf_RING"/>
</dbReference>
<organism evidence="7 8">
    <name type="scientific">Euplotes crassus</name>
    <dbReference type="NCBI Taxonomy" id="5936"/>
    <lineage>
        <taxon>Eukaryota</taxon>
        <taxon>Sar</taxon>
        <taxon>Alveolata</taxon>
        <taxon>Ciliophora</taxon>
        <taxon>Intramacronucleata</taxon>
        <taxon>Spirotrichea</taxon>
        <taxon>Hypotrichia</taxon>
        <taxon>Euplotida</taxon>
        <taxon>Euplotidae</taxon>
        <taxon>Moneuplotes</taxon>
    </lineage>
</organism>
<evidence type="ECO:0000259" key="6">
    <source>
        <dbReference type="PROSITE" id="PS50089"/>
    </source>
</evidence>
<dbReference type="InterPro" id="IPR001876">
    <property type="entry name" value="Znf_RanBP2"/>
</dbReference>
<keyword evidence="2" id="KW-0479">Metal-binding</keyword>
<protein>
    <recommendedName>
        <fullName evidence="1">RanBP-type and C3HC4-type zinc finger-containing protein 1</fullName>
    </recommendedName>
</protein>
<reference evidence="7" key="1">
    <citation type="submission" date="2023-07" db="EMBL/GenBank/DDBJ databases">
        <authorList>
            <consortium name="AG Swart"/>
            <person name="Singh M."/>
            <person name="Singh A."/>
            <person name="Seah K."/>
            <person name="Emmerich C."/>
        </authorList>
    </citation>
    <scope>NUCLEOTIDE SEQUENCE</scope>
    <source>
        <strain evidence="7">DP1</strain>
    </source>
</reference>
<dbReference type="PROSITE" id="PS50089">
    <property type="entry name" value="ZF_RING_2"/>
    <property type="match status" value="1"/>
</dbReference>
<evidence type="ECO:0000256" key="4">
    <source>
        <dbReference type="ARBA" id="ARBA00022833"/>
    </source>
</evidence>
<dbReference type="AlphaFoldDB" id="A0AAD1XNU6"/>
<sequence>MECSICMLDYHDVDRVPKVLPKCGHTFCVDCIRALVKDGKIQCVECRLIQKCSKIASLPTNFAIFELTHIIRKLKKENETLKNSGAGMDLSHILDEPLRDEVKEPEKPINKKENCRITFADLFQQSVSMKKERPKTARVKAPTINYDHLMGKWNCPQCTYENSYDDYQCQICGYCEVQDAQKN</sequence>
<keyword evidence="3 5" id="KW-0863">Zinc-finger</keyword>
<proteinExistence type="predicted"/>
<dbReference type="InterPro" id="IPR017907">
    <property type="entry name" value="Znf_RING_CS"/>
</dbReference>
<dbReference type="InterPro" id="IPR013083">
    <property type="entry name" value="Znf_RING/FYVE/PHD"/>
</dbReference>
<dbReference type="SMART" id="SM00547">
    <property type="entry name" value="ZnF_RBZ"/>
    <property type="match status" value="1"/>
</dbReference>
<accession>A0AAD1XNU6</accession>
<keyword evidence="4" id="KW-0862">Zinc</keyword>
<dbReference type="PROSITE" id="PS01358">
    <property type="entry name" value="ZF_RANBP2_1"/>
    <property type="match status" value="1"/>
</dbReference>
<dbReference type="GO" id="GO:0008270">
    <property type="term" value="F:zinc ion binding"/>
    <property type="evidence" value="ECO:0007669"/>
    <property type="project" value="UniProtKB-KW"/>
</dbReference>
<feature type="domain" description="RING-type" evidence="6">
    <location>
        <begin position="3"/>
        <end position="47"/>
    </location>
</feature>
<dbReference type="InterPro" id="IPR027370">
    <property type="entry name" value="Znf-RING_euk"/>
</dbReference>
<evidence type="ECO:0000256" key="1">
    <source>
        <dbReference type="ARBA" id="ARBA00017887"/>
    </source>
</evidence>
<dbReference type="EMBL" id="CAMPGE010017579">
    <property type="protein sequence ID" value="CAI2376049.1"/>
    <property type="molecule type" value="Genomic_DNA"/>
</dbReference>
<evidence type="ECO:0000313" key="7">
    <source>
        <dbReference type="EMBL" id="CAI2376049.1"/>
    </source>
</evidence>
<dbReference type="Proteomes" id="UP001295684">
    <property type="component" value="Unassembled WGS sequence"/>
</dbReference>
<dbReference type="Gene3D" id="3.30.40.10">
    <property type="entry name" value="Zinc/RING finger domain, C3HC4 (zinc finger)"/>
    <property type="match status" value="1"/>
</dbReference>
<evidence type="ECO:0000256" key="3">
    <source>
        <dbReference type="ARBA" id="ARBA00022771"/>
    </source>
</evidence>
<keyword evidence="8" id="KW-1185">Reference proteome</keyword>
<dbReference type="InterPro" id="IPR052667">
    <property type="entry name" value="E3_ubiquitin-ligase_RING"/>
</dbReference>
<evidence type="ECO:0000256" key="2">
    <source>
        <dbReference type="ARBA" id="ARBA00022723"/>
    </source>
</evidence>
<name>A0AAD1XNU6_EUPCR</name>
<gene>
    <name evidence="7" type="ORF">ECRASSUSDP1_LOCUS17418</name>
</gene>
<evidence type="ECO:0000256" key="5">
    <source>
        <dbReference type="PROSITE-ProRule" id="PRU00175"/>
    </source>
</evidence>
<dbReference type="Pfam" id="PF13445">
    <property type="entry name" value="zf-RING_UBOX"/>
    <property type="match status" value="1"/>
</dbReference>
<dbReference type="PROSITE" id="PS00518">
    <property type="entry name" value="ZF_RING_1"/>
    <property type="match status" value="1"/>
</dbReference>
<comment type="caution">
    <text evidence="7">The sequence shown here is derived from an EMBL/GenBank/DDBJ whole genome shotgun (WGS) entry which is preliminary data.</text>
</comment>
<evidence type="ECO:0000313" key="8">
    <source>
        <dbReference type="Proteomes" id="UP001295684"/>
    </source>
</evidence>